<reference evidence="6" key="1">
    <citation type="journal article" date="2019" name="Int. J. Syst. Evol. Microbiol.">
        <title>The Global Catalogue of Microorganisms (GCM) 10K type strain sequencing project: providing services to taxonomists for standard genome sequencing and annotation.</title>
        <authorList>
            <consortium name="The Broad Institute Genomics Platform"/>
            <consortium name="The Broad Institute Genome Sequencing Center for Infectious Disease"/>
            <person name="Wu L."/>
            <person name="Ma J."/>
        </authorList>
    </citation>
    <scope>NUCLEOTIDE SEQUENCE [LARGE SCALE GENOMIC DNA]</scope>
    <source>
        <strain evidence="6">CGMCC 1.15399</strain>
    </source>
</reference>
<dbReference type="Proteomes" id="UP001597097">
    <property type="component" value="Unassembled WGS sequence"/>
</dbReference>
<accession>A0ABW4G943</accession>
<keyword evidence="2 3" id="KW-0040">ANK repeat</keyword>
<dbReference type="InterPro" id="IPR018958">
    <property type="entry name" value="Knr4/Smi1-like_dom"/>
</dbReference>
<comment type="caution">
    <text evidence="5">The sequence shown here is derived from an EMBL/GenBank/DDBJ whole genome shotgun (WGS) entry which is preliminary data.</text>
</comment>
<dbReference type="InterPro" id="IPR002110">
    <property type="entry name" value="Ankyrin_rpt"/>
</dbReference>
<keyword evidence="1" id="KW-0677">Repeat</keyword>
<feature type="repeat" description="ANK" evidence="3">
    <location>
        <begin position="35"/>
        <end position="67"/>
    </location>
</feature>
<dbReference type="Pfam" id="PF09346">
    <property type="entry name" value="SMI1_KNR4"/>
    <property type="match status" value="1"/>
</dbReference>
<evidence type="ECO:0000256" key="2">
    <source>
        <dbReference type="ARBA" id="ARBA00023043"/>
    </source>
</evidence>
<protein>
    <submittedName>
        <fullName evidence="5">Ankyrin repeat domain-containing protein</fullName>
    </submittedName>
</protein>
<name>A0ABW4G943_9ACTN</name>
<dbReference type="Pfam" id="PF12796">
    <property type="entry name" value="Ank_2"/>
    <property type="match status" value="2"/>
</dbReference>
<dbReference type="PROSITE" id="PS50297">
    <property type="entry name" value="ANK_REP_REGION"/>
    <property type="match status" value="3"/>
</dbReference>
<evidence type="ECO:0000259" key="4">
    <source>
        <dbReference type="SMART" id="SM00860"/>
    </source>
</evidence>
<evidence type="ECO:0000313" key="5">
    <source>
        <dbReference type="EMBL" id="MFD1538753.1"/>
    </source>
</evidence>
<dbReference type="RefSeq" id="WP_219530635.1">
    <property type="nucleotide sequence ID" value="NZ_JAHKRM010000009.1"/>
</dbReference>
<dbReference type="PROSITE" id="PS50088">
    <property type="entry name" value="ANK_REPEAT"/>
    <property type="match status" value="3"/>
</dbReference>
<feature type="domain" description="Knr4/Smi1-like" evidence="4">
    <location>
        <begin position="236"/>
        <end position="373"/>
    </location>
</feature>
<dbReference type="EMBL" id="JBHUCM010000014">
    <property type="protein sequence ID" value="MFD1538753.1"/>
    <property type="molecule type" value="Genomic_DNA"/>
</dbReference>
<organism evidence="5 6">
    <name type="scientific">Nonomuraea guangzhouensis</name>
    <dbReference type="NCBI Taxonomy" id="1291555"/>
    <lineage>
        <taxon>Bacteria</taxon>
        <taxon>Bacillati</taxon>
        <taxon>Actinomycetota</taxon>
        <taxon>Actinomycetes</taxon>
        <taxon>Streptosporangiales</taxon>
        <taxon>Streptosporangiaceae</taxon>
        <taxon>Nonomuraea</taxon>
    </lineage>
</organism>
<dbReference type="SMART" id="SM00860">
    <property type="entry name" value="SMI1_KNR4"/>
    <property type="match status" value="1"/>
</dbReference>
<dbReference type="PANTHER" id="PTHR24171">
    <property type="entry name" value="ANKYRIN REPEAT DOMAIN-CONTAINING PROTEIN 39-RELATED"/>
    <property type="match status" value="1"/>
</dbReference>
<gene>
    <name evidence="5" type="ORF">ACFSJ0_16980</name>
</gene>
<feature type="repeat" description="ANK" evidence="3">
    <location>
        <begin position="69"/>
        <end position="101"/>
    </location>
</feature>
<evidence type="ECO:0000313" key="6">
    <source>
        <dbReference type="Proteomes" id="UP001597097"/>
    </source>
</evidence>
<feature type="repeat" description="ANK" evidence="3">
    <location>
        <begin position="138"/>
        <end position="170"/>
    </location>
</feature>
<proteinExistence type="predicted"/>
<evidence type="ECO:0000256" key="3">
    <source>
        <dbReference type="PROSITE-ProRule" id="PRU00023"/>
    </source>
</evidence>
<dbReference type="SMART" id="SM00248">
    <property type="entry name" value="ANK"/>
    <property type="match status" value="5"/>
</dbReference>
<evidence type="ECO:0000256" key="1">
    <source>
        <dbReference type="ARBA" id="ARBA00022737"/>
    </source>
</evidence>
<keyword evidence="6" id="KW-1185">Reference proteome</keyword>
<sequence>MNDAVCAVLDAVSRGDSAALVRLFAEGVDPAVSSDGHPVVHDAADTGEVDLVRPFLDAGLSVDTEDVLMGWTPLMCAVGVGRLPLVEFLISAGADVNRIGRGTESGTVLTLALELAEPLAIVSVLLRAGADPNLSRPDGWTPLMLAAYEGDVEVIQALVAAGADVLASKDDGKVTPVSVAEGWGHGDAVRVLRELGAADPVDLCAARLTLLVSEISAWLAEHARPDHTSLVRARGAADPAAVAGLEAAIGEPLPSDFRAYLRLFGGCGGLDHYEYAGMSVERMLSRWQSLKDTHDQGIFDDRVPHELDPANGCVRCVWWHPGWLPFAEDSGGNLLCVDLAPAPNGSRGQVIQWEIHGGPYGPRAWSFEDHLREHRDTLISVRHTYDAEGRLERPC</sequence>